<dbReference type="VEuPathDB" id="GiardiaDB:SS50377_20835"/>
<dbReference type="EMBL" id="AUWU02000001">
    <property type="protein sequence ID" value="KAH0577486.1"/>
    <property type="molecule type" value="Genomic_DNA"/>
</dbReference>
<keyword evidence="5" id="KW-1185">Reference proteome</keyword>
<accession>V6LRW1</accession>
<dbReference type="InterPro" id="IPR000608">
    <property type="entry name" value="UBC"/>
</dbReference>
<dbReference type="InterPro" id="IPR016135">
    <property type="entry name" value="UBQ-conjugating_enzyme/RWD"/>
</dbReference>
<name>V6LRW1_9EUKA</name>
<dbReference type="OrthoDB" id="9978460at2759"/>
<protein>
    <submittedName>
        <fullName evidence="2">Ubiquitin-conjugating enzyme E2</fullName>
    </submittedName>
</protein>
<dbReference type="EMBL" id="AUWU02000001">
    <property type="protein sequence ID" value="KAH0577481.1"/>
    <property type="molecule type" value="Genomic_DNA"/>
</dbReference>
<dbReference type="EMBL" id="KI546135">
    <property type="protein sequence ID" value="EST43519.1"/>
    <property type="molecule type" value="Genomic_DNA"/>
</dbReference>
<dbReference type="AlphaFoldDB" id="V6LRW1"/>
<evidence type="ECO:0000313" key="4">
    <source>
        <dbReference type="EMBL" id="KAH0577486.1"/>
    </source>
</evidence>
<dbReference type="VEuPathDB" id="GiardiaDB:SS50377_20840"/>
<gene>
    <name evidence="2" type="ORF">SS50377_16553</name>
    <name evidence="3" type="ORF">SS50377_20835</name>
    <name evidence="4" type="ORF">SS50377_20840</name>
</gene>
<dbReference type="Gene3D" id="3.10.110.10">
    <property type="entry name" value="Ubiquitin Conjugating Enzyme"/>
    <property type="match status" value="1"/>
</dbReference>
<dbReference type="SUPFAM" id="SSF54495">
    <property type="entry name" value="UBC-like"/>
    <property type="match status" value="1"/>
</dbReference>
<reference evidence="2 3" key="1">
    <citation type="journal article" date="2014" name="PLoS Genet.">
        <title>The Genome of Spironucleus salmonicida Highlights a Fish Pathogen Adapted to Fluctuating Environments.</title>
        <authorList>
            <person name="Xu F."/>
            <person name="Jerlstrom-Hultqvist J."/>
            <person name="Einarsson E."/>
            <person name="Astvaldsson A."/>
            <person name="Svard S.G."/>
            <person name="Andersson J.O."/>
        </authorList>
    </citation>
    <scope>NUCLEOTIDE SEQUENCE</scope>
    <source>
        <strain evidence="3">ATCC 50377</strain>
    </source>
</reference>
<evidence type="ECO:0000259" key="1">
    <source>
        <dbReference type="PROSITE" id="PS50127"/>
    </source>
</evidence>
<evidence type="ECO:0000313" key="2">
    <source>
        <dbReference type="EMBL" id="EST43519.1"/>
    </source>
</evidence>
<proteinExistence type="predicted"/>
<sequence length="146" mass="16460">MSQRLMKDIRELHAAVEDGELDEVEITQDGDQWELAIPGQGAYAAGVFRVGFAAQGFPSEAPVLNFRTRIYHPQVNADGTYCSKLLNPANWNKFTTLRQLVEEIMDLFTQSDFPNPSNAEVGAAFKADRQKYLATCKEWVQLYAKK</sequence>
<dbReference type="Proteomes" id="UP000018208">
    <property type="component" value="Unassembled WGS sequence"/>
</dbReference>
<organism evidence="2">
    <name type="scientific">Spironucleus salmonicida</name>
    <dbReference type="NCBI Taxonomy" id="348837"/>
    <lineage>
        <taxon>Eukaryota</taxon>
        <taxon>Metamonada</taxon>
        <taxon>Diplomonadida</taxon>
        <taxon>Hexamitidae</taxon>
        <taxon>Hexamitinae</taxon>
        <taxon>Spironucleus</taxon>
    </lineage>
</organism>
<evidence type="ECO:0000313" key="3">
    <source>
        <dbReference type="EMBL" id="KAH0577481.1"/>
    </source>
</evidence>
<dbReference type="Pfam" id="PF00179">
    <property type="entry name" value="UQ_con"/>
    <property type="match status" value="1"/>
</dbReference>
<dbReference type="PROSITE" id="PS50127">
    <property type="entry name" value="UBC_2"/>
    <property type="match status" value="1"/>
</dbReference>
<reference evidence="3" key="2">
    <citation type="submission" date="2020-12" db="EMBL/GenBank/DDBJ databases">
        <title>New Spironucleus salmonicida genome in near-complete chromosomes.</title>
        <authorList>
            <person name="Xu F."/>
            <person name="Kurt Z."/>
            <person name="Jimenez-Gonzalez A."/>
            <person name="Astvaldsson A."/>
            <person name="Andersson J.O."/>
            <person name="Svard S.G."/>
        </authorList>
    </citation>
    <scope>NUCLEOTIDE SEQUENCE</scope>
    <source>
        <strain evidence="3">ATCC 50377</strain>
    </source>
</reference>
<evidence type="ECO:0000313" key="5">
    <source>
        <dbReference type="Proteomes" id="UP000018208"/>
    </source>
</evidence>
<feature type="domain" description="UBC core" evidence="1">
    <location>
        <begin position="1"/>
        <end position="145"/>
    </location>
</feature>
<dbReference type="PANTHER" id="PTHR24068">
    <property type="entry name" value="UBIQUITIN-CONJUGATING ENZYME E2"/>
    <property type="match status" value="1"/>
</dbReference>
<dbReference type="SMART" id="SM00212">
    <property type="entry name" value="UBCc"/>
    <property type="match status" value="1"/>
</dbReference>